<name>A0A380FXW8_STAIN</name>
<evidence type="ECO:0000256" key="1">
    <source>
        <dbReference type="SAM" id="Phobius"/>
    </source>
</evidence>
<keyword evidence="1" id="KW-0472">Membrane</keyword>
<dbReference type="Proteomes" id="UP000255549">
    <property type="component" value="Unassembled WGS sequence"/>
</dbReference>
<feature type="transmembrane region" description="Helical" evidence="1">
    <location>
        <begin position="6"/>
        <end position="23"/>
    </location>
</feature>
<evidence type="ECO:0000313" key="3">
    <source>
        <dbReference type="Proteomes" id="UP000255549"/>
    </source>
</evidence>
<gene>
    <name evidence="2" type="ORF">NCTC11048_00108</name>
</gene>
<proteinExistence type="predicted"/>
<dbReference type="EMBL" id="UHDP01000001">
    <property type="protein sequence ID" value="SUM43729.1"/>
    <property type="molecule type" value="Genomic_DNA"/>
</dbReference>
<keyword evidence="3" id="KW-1185">Reference proteome</keyword>
<reference evidence="2 3" key="1">
    <citation type="submission" date="2018-06" db="EMBL/GenBank/DDBJ databases">
        <authorList>
            <consortium name="Pathogen Informatics"/>
            <person name="Doyle S."/>
        </authorList>
    </citation>
    <scope>NUCLEOTIDE SEQUENCE [LARGE SCALE GENOMIC DNA]</scope>
    <source>
        <strain evidence="3">NCTC 11048</strain>
    </source>
</reference>
<dbReference type="RefSeq" id="WP_019167411.1">
    <property type="nucleotide sequence ID" value="NZ_CAIB01000032.1"/>
</dbReference>
<accession>A0A380FXW8</accession>
<dbReference type="STRING" id="1141106.GCA_000308095_02426"/>
<keyword evidence="1" id="KW-0812">Transmembrane</keyword>
<sequence length="97" mass="11239">MERVNYYLISMSSFIMLFIESFIEKAYQAKNELILGIKNRDLQFNAWFLVFLAVILALATTIVAGLAIWCVMNQHGKFTGNWNWSLTNVKINVECKK</sequence>
<feature type="transmembrane region" description="Helical" evidence="1">
    <location>
        <begin position="44"/>
        <end position="69"/>
    </location>
</feature>
<dbReference type="AlphaFoldDB" id="A0A380FXW8"/>
<protein>
    <submittedName>
        <fullName evidence="2">Uncharacterized protein</fullName>
    </submittedName>
</protein>
<evidence type="ECO:0000313" key="2">
    <source>
        <dbReference type="EMBL" id="SUM43729.1"/>
    </source>
</evidence>
<organism evidence="2 3">
    <name type="scientific">Staphylococcus intermedius NCTC 11048</name>
    <dbReference type="NCBI Taxonomy" id="1141106"/>
    <lineage>
        <taxon>Bacteria</taxon>
        <taxon>Bacillati</taxon>
        <taxon>Bacillota</taxon>
        <taxon>Bacilli</taxon>
        <taxon>Bacillales</taxon>
        <taxon>Staphylococcaceae</taxon>
        <taxon>Staphylococcus</taxon>
        <taxon>Staphylococcus intermedius group</taxon>
    </lineage>
</organism>
<keyword evidence="1" id="KW-1133">Transmembrane helix</keyword>